<accession>A0AC34RS59</accession>
<dbReference type="WBParaSite" id="JU765_v2.g9582.t1">
    <property type="protein sequence ID" value="JU765_v2.g9582.t1"/>
    <property type="gene ID" value="JU765_v2.g9582"/>
</dbReference>
<sequence length="282" mass="31394">MWNQHRFPLLTPKITLIDDPTMSAKSWKLFKTQAKVTVEHLTSFNQTNYKQVFGLNLIVWSDPATTIAAIKNVTNCEPTAPIATTPVAATGSTTAYFINPCFGYIPFSFDVSQQVSATKFAELKDFLINQFLKKIFPPRIPPTYFSIFTNNVDSFRLQPDVDTIIGIVNRTTQESVSNSNIKLPLGNFVSKNVVGLGADDLMPVNTVVFTGSALSNSDLTVFSNYATNLTSNGNTLTIVLLESTIDQTNYRRFPNIKLVVWSDPFSTLSKIRENMQCRLIGI</sequence>
<evidence type="ECO:0000313" key="1">
    <source>
        <dbReference type="Proteomes" id="UP000887576"/>
    </source>
</evidence>
<dbReference type="Proteomes" id="UP000887576">
    <property type="component" value="Unplaced"/>
</dbReference>
<reference evidence="2" key="1">
    <citation type="submission" date="2022-11" db="UniProtKB">
        <authorList>
            <consortium name="WormBaseParasite"/>
        </authorList>
    </citation>
    <scope>IDENTIFICATION</scope>
</reference>
<proteinExistence type="predicted"/>
<protein>
    <submittedName>
        <fullName evidence="2">Uncharacterized protein</fullName>
    </submittedName>
</protein>
<name>A0AC34RS59_9BILA</name>
<evidence type="ECO:0000313" key="2">
    <source>
        <dbReference type="WBParaSite" id="JU765_v2.g9582.t1"/>
    </source>
</evidence>
<organism evidence="1 2">
    <name type="scientific">Panagrolaimus sp. JU765</name>
    <dbReference type="NCBI Taxonomy" id="591449"/>
    <lineage>
        <taxon>Eukaryota</taxon>
        <taxon>Metazoa</taxon>
        <taxon>Ecdysozoa</taxon>
        <taxon>Nematoda</taxon>
        <taxon>Chromadorea</taxon>
        <taxon>Rhabditida</taxon>
        <taxon>Tylenchina</taxon>
        <taxon>Panagrolaimomorpha</taxon>
        <taxon>Panagrolaimoidea</taxon>
        <taxon>Panagrolaimidae</taxon>
        <taxon>Panagrolaimus</taxon>
    </lineage>
</organism>